<dbReference type="PRINTS" id="PR00723">
    <property type="entry name" value="SUBTILISIN"/>
</dbReference>
<keyword evidence="14" id="KW-0153">Cholesterol metabolism</keyword>
<evidence type="ECO:0000256" key="31">
    <source>
        <dbReference type="ARBA" id="ARBA00023228"/>
    </source>
</evidence>
<dbReference type="GO" id="GO:0009986">
    <property type="term" value="C:cell surface"/>
    <property type="evidence" value="ECO:0007669"/>
    <property type="project" value="UniProtKB-SubCell"/>
</dbReference>
<evidence type="ECO:0000259" key="38">
    <source>
        <dbReference type="Pfam" id="PF18459"/>
    </source>
</evidence>
<dbReference type="CDD" id="cd04077">
    <property type="entry name" value="Peptidases_S8_PCSK9_ProteinaseK_like"/>
    <property type="match status" value="1"/>
</dbReference>
<dbReference type="GO" id="GO:0004252">
    <property type="term" value="F:serine-type endopeptidase activity"/>
    <property type="evidence" value="ECO:0007669"/>
    <property type="project" value="UniProtKB-UniRule"/>
</dbReference>
<evidence type="ECO:0000256" key="29">
    <source>
        <dbReference type="ARBA" id="ARBA00023180"/>
    </source>
</evidence>
<keyword evidence="30" id="KW-0753">Steroid metabolism</keyword>
<evidence type="ECO:0000259" key="39">
    <source>
        <dbReference type="Pfam" id="PF18463"/>
    </source>
</evidence>
<feature type="signal peptide" evidence="35">
    <location>
        <begin position="1"/>
        <end position="22"/>
    </location>
</feature>
<evidence type="ECO:0000256" key="15">
    <source>
        <dbReference type="ARBA" id="ARBA00022553"/>
    </source>
</evidence>
<evidence type="ECO:0000256" key="18">
    <source>
        <dbReference type="ARBA" id="ARBA00022703"/>
    </source>
</evidence>
<dbReference type="SUPFAM" id="SSF54897">
    <property type="entry name" value="Protease propeptides/inhibitors"/>
    <property type="match status" value="1"/>
</dbReference>
<evidence type="ECO:0000256" key="32">
    <source>
        <dbReference type="ARBA" id="ARBA00032525"/>
    </source>
</evidence>
<evidence type="ECO:0000256" key="4">
    <source>
        <dbReference type="ARBA" id="ARBA00004241"/>
    </source>
</evidence>
<feature type="domain" description="Proprotein convertase subtilisin/kexin type 9 C-terminal" evidence="39">
    <location>
        <begin position="588"/>
        <end position="659"/>
    </location>
</feature>
<keyword evidence="23 34" id="KW-0720">Serine protease</keyword>
<evidence type="ECO:0000313" key="41">
    <source>
        <dbReference type="Proteomes" id="UP000265100"/>
    </source>
</evidence>
<evidence type="ECO:0000256" key="21">
    <source>
        <dbReference type="ARBA" id="ARBA00022813"/>
    </source>
</evidence>
<evidence type="ECO:0000256" key="17">
    <source>
        <dbReference type="ARBA" id="ARBA00022670"/>
    </source>
</evidence>
<dbReference type="InterPro" id="IPR000209">
    <property type="entry name" value="Peptidase_S8/S53_dom"/>
</dbReference>
<evidence type="ECO:0000256" key="2">
    <source>
        <dbReference type="ARBA" id="ARBA00004177"/>
    </source>
</evidence>
<comment type="similarity">
    <text evidence="9 34">Belongs to the peptidase S8 family.</text>
</comment>
<reference evidence="40" key="3">
    <citation type="submission" date="2025-08" db="UniProtKB">
        <authorList>
            <consortium name="Ensembl"/>
        </authorList>
    </citation>
    <scope>IDENTIFICATION</scope>
</reference>
<evidence type="ECO:0000259" key="36">
    <source>
        <dbReference type="Pfam" id="PF00082"/>
    </source>
</evidence>
<dbReference type="InterPro" id="IPR041051">
    <property type="entry name" value="PCSK9_C3"/>
</dbReference>
<feature type="active site" description="Charge relay system" evidence="34">
    <location>
        <position position="378"/>
    </location>
</feature>
<keyword evidence="20 34" id="KW-0378">Hydrolase</keyword>
<dbReference type="Pfam" id="PF18459">
    <property type="entry name" value="PCSK9_C1"/>
    <property type="match status" value="1"/>
</dbReference>
<keyword evidence="22" id="KW-0256">Endoplasmic reticulum</keyword>
<dbReference type="Pfam" id="PF05922">
    <property type="entry name" value="Inhibitor_I9"/>
    <property type="match status" value="1"/>
</dbReference>
<keyword evidence="13" id="KW-0964">Secreted</keyword>
<keyword evidence="16" id="KW-0765">Sulfation</keyword>
<dbReference type="InterPro" id="IPR010259">
    <property type="entry name" value="S8pro/Inhibitor_I9"/>
</dbReference>
<dbReference type="Gene3D" id="3.40.50.200">
    <property type="entry name" value="Peptidase S8/S53 domain"/>
    <property type="match status" value="1"/>
</dbReference>
<feature type="active site" description="Charge relay system" evidence="34">
    <location>
        <position position="218"/>
    </location>
</feature>
<evidence type="ECO:0000256" key="23">
    <source>
        <dbReference type="ARBA" id="ARBA00022825"/>
    </source>
</evidence>
<evidence type="ECO:0000259" key="37">
    <source>
        <dbReference type="Pfam" id="PF05922"/>
    </source>
</evidence>
<dbReference type="PROSITE" id="PS00137">
    <property type="entry name" value="SUBTILASE_HIS"/>
    <property type="match status" value="1"/>
</dbReference>
<dbReference type="GeneTree" id="ENSGT00490000043472"/>
<evidence type="ECO:0000256" key="6">
    <source>
        <dbReference type="ARBA" id="ARBA00004496"/>
    </source>
</evidence>
<dbReference type="Pfam" id="PF00082">
    <property type="entry name" value="Peptidase_S8"/>
    <property type="match status" value="1"/>
</dbReference>
<dbReference type="GeneID" id="113015615"/>
<gene>
    <name evidence="40" type="primary">PCSK9</name>
</gene>
<dbReference type="InterPro" id="IPR041254">
    <property type="entry name" value="PCSK9_C1"/>
</dbReference>
<evidence type="ECO:0000256" key="3">
    <source>
        <dbReference type="ARBA" id="ARBA00004240"/>
    </source>
</evidence>
<keyword evidence="17 34" id="KW-0645">Protease</keyword>
<dbReference type="GO" id="GO:0006915">
    <property type="term" value="P:apoptotic process"/>
    <property type="evidence" value="ECO:0007669"/>
    <property type="project" value="UniProtKB-KW"/>
</dbReference>
<evidence type="ECO:0000256" key="12">
    <source>
        <dbReference type="ARBA" id="ARBA00022490"/>
    </source>
</evidence>
<dbReference type="Proteomes" id="UP000265100">
    <property type="component" value="Chromosome 23"/>
</dbReference>
<evidence type="ECO:0000256" key="24">
    <source>
        <dbReference type="ARBA" id="ARBA00022837"/>
    </source>
</evidence>
<evidence type="ECO:0000256" key="1">
    <source>
        <dbReference type="ARBA" id="ARBA00001913"/>
    </source>
</evidence>
<evidence type="ECO:0000256" key="25">
    <source>
        <dbReference type="ARBA" id="ARBA00023034"/>
    </source>
</evidence>
<keyword evidence="29" id="KW-0325">Glycoprotein</keyword>
<dbReference type="Gene3D" id="2.60.120.690">
    <property type="entry name" value="Proprotein convertase subtilisin/kexin type 9"/>
    <property type="match status" value="1"/>
</dbReference>
<evidence type="ECO:0000256" key="9">
    <source>
        <dbReference type="ARBA" id="ARBA00011073"/>
    </source>
</evidence>
<dbReference type="PANTHER" id="PTHR43806">
    <property type="entry name" value="PEPTIDASE S8"/>
    <property type="match status" value="1"/>
</dbReference>
<dbReference type="FunFam" id="3.30.70.80:FF:000004">
    <property type="entry name" value="Proprotein convertase subtilisin/kexin type 9"/>
    <property type="match status" value="1"/>
</dbReference>
<keyword evidence="26" id="KW-0443">Lipid metabolism</keyword>
<comment type="cofactor">
    <cofactor evidence="1">
        <name>Ca(2+)</name>
        <dbReference type="ChEBI" id="CHEBI:29108"/>
    </cofactor>
</comment>
<keyword evidence="15" id="KW-0597">Phosphoprotein</keyword>
<dbReference type="GO" id="GO:0005764">
    <property type="term" value="C:lysosome"/>
    <property type="evidence" value="ECO:0007669"/>
    <property type="project" value="UniProtKB-SubCell"/>
</dbReference>
<evidence type="ECO:0000256" key="26">
    <source>
        <dbReference type="ARBA" id="ARBA00023098"/>
    </source>
</evidence>
<evidence type="ECO:0000256" key="7">
    <source>
        <dbReference type="ARBA" id="ARBA00004555"/>
    </source>
</evidence>
<dbReference type="InterPro" id="IPR034193">
    <property type="entry name" value="PCSK9_ProteinaseK-like"/>
</dbReference>
<dbReference type="Gene3D" id="3.30.70.80">
    <property type="entry name" value="Peptidase S8 propeptide/proteinase inhibitor I9"/>
    <property type="match status" value="1"/>
</dbReference>
<keyword evidence="24" id="KW-0106">Calcium</keyword>
<dbReference type="Ensembl" id="ENSACLT00000060077.1">
    <property type="protein sequence ID" value="ENSACLP00000042729.1"/>
    <property type="gene ID" value="ENSACLG00000014003.2"/>
</dbReference>
<evidence type="ECO:0000256" key="30">
    <source>
        <dbReference type="ARBA" id="ARBA00023221"/>
    </source>
</evidence>
<dbReference type="PANTHER" id="PTHR43806:SF60">
    <property type="entry name" value="PROPROTEIN CONVERTASE SUBTILISIN_KEXIN TYPE 9"/>
    <property type="match status" value="1"/>
</dbReference>
<dbReference type="Pfam" id="PF18463">
    <property type="entry name" value="PCSK9_C3"/>
    <property type="match status" value="1"/>
</dbReference>
<name>A0AAX7SEB3_ASTCA</name>
<dbReference type="InterPro" id="IPR036852">
    <property type="entry name" value="Peptidase_S8/S53_dom_sf"/>
</dbReference>
<evidence type="ECO:0000256" key="33">
    <source>
        <dbReference type="ARBA" id="ARBA00032870"/>
    </source>
</evidence>
<dbReference type="GO" id="GO:0005794">
    <property type="term" value="C:Golgi apparatus"/>
    <property type="evidence" value="ECO:0007669"/>
    <property type="project" value="UniProtKB-SubCell"/>
</dbReference>
<reference evidence="41" key="2">
    <citation type="submission" date="2023-03" db="EMBL/GenBank/DDBJ databases">
        <authorList>
            <consortium name="Wellcome Sanger Institute Data Sharing"/>
        </authorList>
    </citation>
    <scope>NUCLEOTIDE SEQUENCE [LARGE SCALE GENOMIC DNA]</scope>
</reference>
<dbReference type="SUPFAM" id="SSF52743">
    <property type="entry name" value="Subtilisin-like"/>
    <property type="match status" value="1"/>
</dbReference>
<dbReference type="RefSeq" id="XP_026013441.1">
    <property type="nucleotide sequence ID" value="XM_026157656.1"/>
</dbReference>
<evidence type="ECO:0000256" key="35">
    <source>
        <dbReference type="SAM" id="SignalP"/>
    </source>
</evidence>
<dbReference type="PROSITE" id="PS51892">
    <property type="entry name" value="SUBTILASE"/>
    <property type="match status" value="1"/>
</dbReference>
<feature type="domain" description="Inhibitor I9" evidence="37">
    <location>
        <begin position="66"/>
        <end position="137"/>
    </location>
</feature>
<evidence type="ECO:0000256" key="28">
    <source>
        <dbReference type="ARBA" id="ARBA00023166"/>
    </source>
</evidence>
<evidence type="ECO:0000256" key="20">
    <source>
        <dbReference type="ARBA" id="ARBA00022801"/>
    </source>
</evidence>
<keyword evidence="12" id="KW-0963">Cytoplasm</keyword>
<evidence type="ECO:0000256" key="16">
    <source>
        <dbReference type="ARBA" id="ARBA00022641"/>
    </source>
</evidence>
<dbReference type="InterPro" id="IPR050131">
    <property type="entry name" value="Peptidase_S8_subtilisin-like"/>
</dbReference>
<keyword evidence="19" id="KW-0967">Endosome</keyword>
<dbReference type="GO" id="GO:0005615">
    <property type="term" value="C:extracellular space"/>
    <property type="evidence" value="ECO:0007669"/>
    <property type="project" value="TreeGrafter"/>
</dbReference>
<evidence type="ECO:0000256" key="19">
    <source>
        <dbReference type="ARBA" id="ARBA00022753"/>
    </source>
</evidence>
<sequence length="670" mass="70978">MRCTSAWIGWALCLCASLAVRAQDYTEDDGMILDLVGEDRTDPETGTDPAAEFIRCNKVAWRIPGQYIVVLRQGTHESQLQRTIRRLRSKAARRGYLVEILQTYSGALRGFLVKLSSDVLHLVAKLPHVHYIEEDSSIFAQSAPWNLQRLLHPYGGFSENGTYRPPNDGGRTQVYLMDGSVQSSHREVEGRVLITDFNNAPEEDGVRVHRQASQCDSHGTHVAGIVSGSDSGVARGAAVNLVRVLNCQGKGTVSGALAGMEYIRATLLARPVDAVVVLLPFAGGLSRSLNTACRDMVANSAVVIAAAGNYRDDACLYSPASEPEVITVGAVNSMDQLMSQGAGGTNFGRCVDLFAPGDDIISASSDCSTCFTSRSGTSQAAAHAAGVVAVILSSSQIASPVHVLHMMLHYSISNTIDFLSLSESHRLTTPNLVAAMPPVIKTSPTDGELLCRSVWSERSGVASTDRVISRCRQGEEMMGCSSYAPEGVRVGETITMNSGHMECIAHNGPAGKGVYAVARCCVISGLQCQVHASPEQGQAAQCVGPQHHLTGCTSMSTAEISSDSHPRHSQGKRCTVKEGVTSHAICCHAPSLECNLLENISADKDQVEVSCPSGWTLTDCSFVSRGSAILGPVAKGNSCHVYGVTGVDGAAGAAVCCRVAPPEQQAATPH</sequence>
<protein>
    <recommendedName>
        <fullName evidence="11">Proprotein convertase subtilisin/kexin type 9</fullName>
    </recommendedName>
    <alternativeName>
        <fullName evidence="33">Proprotein convertase 9</fullName>
    </alternativeName>
    <alternativeName>
        <fullName evidence="32">Subtilisin/kexin-like protease PC9</fullName>
    </alternativeName>
</protein>
<comment type="subunit">
    <text evidence="10">Monomer. Can self-associate to form dimers and higher multimers which may have increased LDLR degrading activity. The precursor protein but not the mature protein may form multimers. Interacts with APOB, VLDLR, LRP8/APOER2 and BACE1. The full-length immature form (pro-PCSK9) interacts with SCNN1A, SCNN1B and SCNN1G. The pro-PCSK9 form (via C-terminal domain) interacts with LDLR. Interacts (via the C-terminal domain) with ANXA2 (via repeat Annexin 1); the interaction inhibits the degradation of LDLR.</text>
</comment>
<evidence type="ECO:0000256" key="27">
    <source>
        <dbReference type="ARBA" id="ARBA00023157"/>
    </source>
</evidence>
<dbReference type="InterPro" id="IPR015500">
    <property type="entry name" value="Peptidase_S8_subtilisin-rel"/>
</dbReference>
<reference evidence="40 41" key="1">
    <citation type="submission" date="2018-05" db="EMBL/GenBank/DDBJ databases">
        <authorList>
            <person name="Datahose"/>
        </authorList>
    </citation>
    <scope>NUCLEOTIDE SEQUENCE</scope>
</reference>
<accession>A0AAX7SEB3</accession>
<keyword evidence="31" id="KW-0458">Lysosome</keyword>
<keyword evidence="27" id="KW-1015">Disulfide bond</keyword>
<keyword evidence="35" id="KW-0732">Signal</keyword>
<reference evidence="40" key="4">
    <citation type="submission" date="2025-09" db="UniProtKB">
        <authorList>
            <consortium name="Ensembl"/>
        </authorList>
    </citation>
    <scope>IDENTIFICATION</scope>
</reference>
<feature type="chain" id="PRO_5044283596" description="Proprotein convertase subtilisin/kexin type 9" evidence="35">
    <location>
        <begin position="23"/>
        <end position="670"/>
    </location>
</feature>
<comment type="subcellular location">
    <subcellularLocation>
        <location evidence="4">Cell surface</location>
    </subcellularLocation>
    <subcellularLocation>
        <location evidence="6">Cytoplasm</location>
    </subcellularLocation>
    <subcellularLocation>
        <location evidence="3">Endoplasmic reticulum</location>
    </subcellularLocation>
    <subcellularLocation>
        <location evidence="2">Endosome</location>
    </subcellularLocation>
    <subcellularLocation>
        <location evidence="7">Golgi apparatus</location>
    </subcellularLocation>
    <subcellularLocation>
        <location evidence="5">Lysosome</location>
    </subcellularLocation>
    <subcellularLocation>
        <location evidence="8">Secreted</location>
    </subcellularLocation>
</comment>
<keyword evidence="41" id="KW-1185">Reference proteome</keyword>
<dbReference type="FunFam" id="3.40.50.200:FF:000016">
    <property type="entry name" value="Proprotein convertase subtilisin/kexin type 9"/>
    <property type="match status" value="1"/>
</dbReference>
<dbReference type="GO" id="GO:0005768">
    <property type="term" value="C:endosome"/>
    <property type="evidence" value="ECO:0007669"/>
    <property type="project" value="UniProtKB-SubCell"/>
</dbReference>
<evidence type="ECO:0000256" key="10">
    <source>
        <dbReference type="ARBA" id="ARBA00011841"/>
    </source>
</evidence>
<keyword evidence="28" id="KW-1207">Sterol metabolism</keyword>
<organism evidence="40 41">
    <name type="scientific">Astatotilapia calliptera</name>
    <name type="common">Eastern happy</name>
    <name type="synonym">Chromis callipterus</name>
    <dbReference type="NCBI Taxonomy" id="8154"/>
    <lineage>
        <taxon>Eukaryota</taxon>
        <taxon>Metazoa</taxon>
        <taxon>Chordata</taxon>
        <taxon>Craniata</taxon>
        <taxon>Vertebrata</taxon>
        <taxon>Euteleostomi</taxon>
        <taxon>Actinopterygii</taxon>
        <taxon>Neopterygii</taxon>
        <taxon>Teleostei</taxon>
        <taxon>Neoteleostei</taxon>
        <taxon>Acanthomorphata</taxon>
        <taxon>Ovalentaria</taxon>
        <taxon>Cichlomorphae</taxon>
        <taxon>Cichliformes</taxon>
        <taxon>Cichlidae</taxon>
        <taxon>African cichlids</taxon>
        <taxon>Pseudocrenilabrinae</taxon>
        <taxon>Haplochromini</taxon>
        <taxon>Astatotilapia</taxon>
    </lineage>
</organism>
<dbReference type="AlphaFoldDB" id="A0AAX7SEB3"/>
<feature type="active site" description="Charge relay system" evidence="34">
    <location>
        <position position="178"/>
    </location>
</feature>
<evidence type="ECO:0000313" key="40">
    <source>
        <dbReference type="Ensembl" id="ENSACLP00000042729.1"/>
    </source>
</evidence>
<keyword evidence="18" id="KW-0053">Apoptosis</keyword>
<keyword evidence="25" id="KW-0333">Golgi apparatus</keyword>
<evidence type="ECO:0000256" key="8">
    <source>
        <dbReference type="ARBA" id="ARBA00004613"/>
    </source>
</evidence>
<evidence type="ECO:0000256" key="5">
    <source>
        <dbReference type="ARBA" id="ARBA00004371"/>
    </source>
</evidence>
<feature type="domain" description="Peptidase S8/S53" evidence="36">
    <location>
        <begin position="175"/>
        <end position="410"/>
    </location>
</feature>
<dbReference type="InterPro" id="IPR022398">
    <property type="entry name" value="Peptidase_S8_His-AS"/>
</dbReference>
<feature type="domain" description="Proprotein convertase subtilisin/kexin type 9 C-terminal" evidence="38">
    <location>
        <begin position="445"/>
        <end position="523"/>
    </location>
</feature>
<evidence type="ECO:0000256" key="22">
    <source>
        <dbReference type="ARBA" id="ARBA00022824"/>
    </source>
</evidence>
<proteinExistence type="inferred from homology"/>
<evidence type="ECO:0000256" key="11">
    <source>
        <dbReference type="ARBA" id="ARBA00019781"/>
    </source>
</evidence>
<dbReference type="InterPro" id="IPR037045">
    <property type="entry name" value="S8pro/Inhibitor_I9_sf"/>
</dbReference>
<evidence type="ECO:0000256" key="13">
    <source>
        <dbReference type="ARBA" id="ARBA00022525"/>
    </source>
</evidence>
<evidence type="ECO:0000256" key="14">
    <source>
        <dbReference type="ARBA" id="ARBA00022548"/>
    </source>
</evidence>
<dbReference type="GO" id="GO:0008203">
    <property type="term" value="P:cholesterol metabolic process"/>
    <property type="evidence" value="ECO:0007669"/>
    <property type="project" value="UniProtKB-KW"/>
</dbReference>
<evidence type="ECO:0000256" key="34">
    <source>
        <dbReference type="PROSITE-ProRule" id="PRU01240"/>
    </source>
</evidence>
<dbReference type="GO" id="GO:0005783">
    <property type="term" value="C:endoplasmic reticulum"/>
    <property type="evidence" value="ECO:0007669"/>
    <property type="project" value="UniProtKB-SubCell"/>
</dbReference>
<keyword evidence="21" id="KW-0068">Autocatalytic cleavage</keyword>
<dbReference type="GO" id="GO:0006508">
    <property type="term" value="P:proteolysis"/>
    <property type="evidence" value="ECO:0007669"/>
    <property type="project" value="UniProtKB-KW"/>
</dbReference>